<dbReference type="InterPro" id="IPR003960">
    <property type="entry name" value="ATPase_AAA_CS"/>
</dbReference>
<feature type="compositionally biased region" description="Polar residues" evidence="4">
    <location>
        <begin position="51"/>
        <end position="61"/>
    </location>
</feature>
<evidence type="ECO:0000256" key="2">
    <source>
        <dbReference type="ARBA" id="ARBA00022840"/>
    </source>
</evidence>
<dbReference type="Pfam" id="PF00004">
    <property type="entry name" value="AAA"/>
    <property type="match status" value="2"/>
</dbReference>
<protein>
    <recommendedName>
        <fullName evidence="5">AAA+ ATPase domain-containing protein</fullName>
    </recommendedName>
</protein>
<gene>
    <name evidence="6" type="ORF">ACHAXA_008807</name>
</gene>
<keyword evidence="2" id="KW-0067">ATP-binding</keyword>
<dbReference type="Gene3D" id="3.40.50.300">
    <property type="entry name" value="P-loop containing nucleotide triphosphate hydrolases"/>
    <property type="match status" value="2"/>
</dbReference>
<dbReference type="Gene3D" id="1.10.8.60">
    <property type="match status" value="1"/>
</dbReference>
<dbReference type="PROSITE" id="PS00674">
    <property type="entry name" value="AAA"/>
    <property type="match status" value="1"/>
</dbReference>
<name>A0ABD3RS34_9STRA</name>
<feature type="region of interest" description="Disordered" evidence="4">
    <location>
        <begin position="43"/>
        <end position="83"/>
    </location>
</feature>
<proteinExistence type="predicted"/>
<dbReference type="GO" id="GO:0005524">
    <property type="term" value="F:ATP binding"/>
    <property type="evidence" value="ECO:0007669"/>
    <property type="project" value="UniProtKB-KW"/>
</dbReference>
<feature type="compositionally biased region" description="Acidic residues" evidence="4">
    <location>
        <begin position="111"/>
        <end position="125"/>
    </location>
</feature>
<evidence type="ECO:0000313" key="6">
    <source>
        <dbReference type="EMBL" id="KAL3815757.1"/>
    </source>
</evidence>
<dbReference type="AlphaFoldDB" id="A0ABD3RS34"/>
<dbReference type="SUPFAM" id="SSF52540">
    <property type="entry name" value="P-loop containing nucleoside triphosphate hydrolases"/>
    <property type="match status" value="2"/>
</dbReference>
<feature type="region of interest" description="Disordered" evidence="4">
    <location>
        <begin position="151"/>
        <end position="188"/>
    </location>
</feature>
<organism evidence="6 7">
    <name type="scientific">Cyclostephanos tholiformis</name>
    <dbReference type="NCBI Taxonomy" id="382380"/>
    <lineage>
        <taxon>Eukaryota</taxon>
        <taxon>Sar</taxon>
        <taxon>Stramenopiles</taxon>
        <taxon>Ochrophyta</taxon>
        <taxon>Bacillariophyta</taxon>
        <taxon>Coscinodiscophyceae</taxon>
        <taxon>Thalassiosirophycidae</taxon>
        <taxon>Stephanodiscales</taxon>
        <taxon>Stephanodiscaceae</taxon>
        <taxon>Cyclostephanos</taxon>
    </lineage>
</organism>
<dbReference type="FunFam" id="3.40.50.300:FF:001025">
    <property type="entry name" value="ATPase family, AAA domain-containing 2B"/>
    <property type="match status" value="1"/>
</dbReference>
<feature type="non-terminal residue" evidence="6">
    <location>
        <position position="998"/>
    </location>
</feature>
<keyword evidence="7" id="KW-1185">Reference proteome</keyword>
<evidence type="ECO:0000313" key="7">
    <source>
        <dbReference type="Proteomes" id="UP001530377"/>
    </source>
</evidence>
<dbReference type="PANTHER" id="PTHR23077">
    <property type="entry name" value="AAA-FAMILY ATPASE"/>
    <property type="match status" value="1"/>
</dbReference>
<reference evidence="6 7" key="1">
    <citation type="submission" date="2024-10" db="EMBL/GenBank/DDBJ databases">
        <title>Updated reference genomes for cyclostephanoid diatoms.</title>
        <authorList>
            <person name="Roberts W.R."/>
            <person name="Alverson A.J."/>
        </authorList>
    </citation>
    <scope>NUCLEOTIDE SEQUENCE [LARGE SCALE GENOMIC DNA]</scope>
    <source>
        <strain evidence="6 7">AJA228-03</strain>
    </source>
</reference>
<feature type="region of interest" description="Disordered" evidence="4">
    <location>
        <begin position="312"/>
        <end position="336"/>
    </location>
</feature>
<dbReference type="EMBL" id="JALLPB020000184">
    <property type="protein sequence ID" value="KAL3815757.1"/>
    <property type="molecule type" value="Genomic_DNA"/>
</dbReference>
<evidence type="ECO:0000256" key="4">
    <source>
        <dbReference type="SAM" id="MobiDB-lite"/>
    </source>
</evidence>
<dbReference type="InterPro" id="IPR050168">
    <property type="entry name" value="AAA_ATPase_domain"/>
</dbReference>
<evidence type="ECO:0000256" key="1">
    <source>
        <dbReference type="ARBA" id="ARBA00022741"/>
    </source>
</evidence>
<evidence type="ECO:0000259" key="5">
    <source>
        <dbReference type="SMART" id="SM00382"/>
    </source>
</evidence>
<feature type="compositionally biased region" description="Basic and acidic residues" evidence="4">
    <location>
        <begin position="379"/>
        <end position="390"/>
    </location>
</feature>
<evidence type="ECO:0000256" key="3">
    <source>
        <dbReference type="ARBA" id="ARBA00023054"/>
    </source>
</evidence>
<comment type="caution">
    <text evidence="6">The sequence shown here is derived from an EMBL/GenBank/DDBJ whole genome shotgun (WGS) entry which is preliminary data.</text>
</comment>
<sequence>MDHHRIELTPLAGEKNDDDIIVVPPNDCSFQGDHRDDCQFGFIRSRHRRQGSPSLSTTSPSHRNDDYVDYDDQDDEDHRRHRRRRRMLHRGRLIPLISITLVVRSRHTTTDDDDDESNYRDDDDSDMLENDALYRACVKRLLVGAILMHRKDDHDDDGDDGGDLCGGTVLRVPRPPTTSGRGGGRSSTIHRRDFVRNHYGYRSRFHFPCEGGVGGGGGGGGFDEKGEGGGEYLEFRVIDAMASTSMMHGGRGNSSSSSSTTTAITSRYVVIPSTRIAFMPSSSNENKDVGIGECRVGDDDCDNDARVGEAEITVRSSDIVPTPPPPPPIPPRLSLPLPHEQLVDSLRSVLSYQTSSSSSSSSTTTTTMDDIDCDDEDNCRDGSLECDRNRTPRRSPRRRPPPFPRSFLLSGPPGVGKTHSVRMAIDIANSWHRHSRARTTRDVRDGGDHRDIDCYDRSIRLVSMRGSEILSTCGGHAGAAVELRRTFEDAISWASSCHGMADVLVDDSVNNNDNSTNDRGCDVGGLSLVHRRRRAGGRGRHPRAVVVFLDECDALLSSSTVVAATLAAILDEMDGGGFYTSGNVNDDRDERRVGLERVIVVAATNRVDSIPDFLRRPGRLEREVVVRPPDSDGRFELLRSMLRVGPSMRGRRRDAKEEDEHDDDVDIDEAGLREVADACVGYVAADLSALVRGAATIRIEEAMRTKEIGGTVGDSLRLRITARDLISAMDDVGASCLRDAALSAPPDTKWDDIAGDAGGAKRALREAIEWPRTRRRAFEALGLSPPRGVLLHGPPGCAKTTLARAAAGSAGVAFLSLGPADVYATSYVGDAEAVVRRAFDLARYAAPCVLFFDEIDAIVATDDQGGHGMGRGPSAEARVLSTFLNEMDGVDGSAEDGVLVLGATNRPSTIDAALLRPGRFDRVVYVPPPDEAGRKAILSMECKKWHDALLEYYSHPIAGKNGTTTDAVKSPDLLEKYFNTDILSSDEVSGHMTGAEIV</sequence>
<accession>A0ABD3RS34</accession>
<keyword evidence="3" id="KW-0175">Coiled coil</keyword>
<dbReference type="InterPro" id="IPR003959">
    <property type="entry name" value="ATPase_AAA_core"/>
</dbReference>
<feature type="region of interest" description="Disordered" evidence="4">
    <location>
        <begin position="106"/>
        <end position="125"/>
    </location>
</feature>
<dbReference type="PANTHER" id="PTHR23077:SF117">
    <property type="entry name" value="AAA+ ATPASE DOMAIN-CONTAINING PROTEIN"/>
    <property type="match status" value="1"/>
</dbReference>
<dbReference type="Proteomes" id="UP001530377">
    <property type="component" value="Unassembled WGS sequence"/>
</dbReference>
<dbReference type="InterPro" id="IPR027417">
    <property type="entry name" value="P-loop_NTPase"/>
</dbReference>
<feature type="compositionally biased region" description="Acidic residues" evidence="4">
    <location>
        <begin position="369"/>
        <end position="378"/>
    </location>
</feature>
<dbReference type="SMART" id="SM00382">
    <property type="entry name" value="AAA"/>
    <property type="match status" value="2"/>
</dbReference>
<feature type="compositionally biased region" description="Basic residues" evidence="4">
    <location>
        <begin position="391"/>
        <end position="400"/>
    </location>
</feature>
<feature type="domain" description="AAA+ ATPase" evidence="5">
    <location>
        <begin position="785"/>
        <end position="930"/>
    </location>
</feature>
<keyword evidence="1" id="KW-0547">Nucleotide-binding</keyword>
<feature type="region of interest" description="Disordered" evidence="4">
    <location>
        <begin position="349"/>
        <end position="416"/>
    </location>
</feature>
<feature type="compositionally biased region" description="Pro residues" evidence="4">
    <location>
        <begin position="321"/>
        <end position="333"/>
    </location>
</feature>
<feature type="domain" description="AAA+ ATPase" evidence="5">
    <location>
        <begin position="403"/>
        <end position="630"/>
    </location>
</feature>
<dbReference type="InterPro" id="IPR003593">
    <property type="entry name" value="AAA+_ATPase"/>
</dbReference>
<feature type="compositionally biased region" description="Low complexity" evidence="4">
    <location>
        <begin position="354"/>
        <end position="367"/>
    </location>
</feature>